<evidence type="ECO:0000313" key="6">
    <source>
        <dbReference type="EMBL" id="MDO7842152.1"/>
    </source>
</evidence>
<sequence>MTDDRRAWTGRLDRDGAVAILGAMSPPDPAALRLRKPLPPRRAGRPADADLLARRGSSGGAPDVMLGGVACAVAGARDAARTIVHLHGGGYRMGSAAAWRPFAERLAVVTHARVIVPDYALAPEAPFPGALHDAAAVVGAAVADHGPVVLSGDSAGGGLALALAAALAPPVPLLGLVLLSPWIDLTLSGDSFDRCAASDALFSRASASAAAEAYLQGWDAADPRASPLFADLTALPPTLLAVSSSEVLCDESLDLLRRLALASVRTTAVIEPDVPHIWPVLATDAPAQRALDLIDGFVGALSAPCSAGSSGASD</sequence>
<evidence type="ECO:0000256" key="1">
    <source>
        <dbReference type="ARBA" id="ARBA00010515"/>
    </source>
</evidence>
<keyword evidence="7" id="KW-1185">Reference proteome</keyword>
<evidence type="ECO:0000256" key="4">
    <source>
        <dbReference type="SAM" id="MobiDB-lite"/>
    </source>
</evidence>
<accession>A0ABT9A0D7</accession>
<dbReference type="InterPro" id="IPR029058">
    <property type="entry name" value="AB_hydrolase_fold"/>
</dbReference>
<dbReference type="EMBL" id="JAUQSZ010000004">
    <property type="protein sequence ID" value="MDO7842152.1"/>
    <property type="molecule type" value="Genomic_DNA"/>
</dbReference>
<dbReference type="GO" id="GO:0016787">
    <property type="term" value="F:hydrolase activity"/>
    <property type="evidence" value="ECO:0007669"/>
    <property type="project" value="UniProtKB-KW"/>
</dbReference>
<organism evidence="6 7">
    <name type="scientific">Sphingomonas immobilis</name>
    <dbReference type="NCBI Taxonomy" id="3063997"/>
    <lineage>
        <taxon>Bacteria</taxon>
        <taxon>Pseudomonadati</taxon>
        <taxon>Pseudomonadota</taxon>
        <taxon>Alphaproteobacteria</taxon>
        <taxon>Sphingomonadales</taxon>
        <taxon>Sphingomonadaceae</taxon>
        <taxon>Sphingomonas</taxon>
    </lineage>
</organism>
<evidence type="ECO:0000256" key="2">
    <source>
        <dbReference type="ARBA" id="ARBA00022801"/>
    </source>
</evidence>
<dbReference type="InterPro" id="IPR002168">
    <property type="entry name" value="Lipase_GDXG_HIS_AS"/>
</dbReference>
<proteinExistence type="inferred from homology"/>
<dbReference type="Proteomes" id="UP001176468">
    <property type="component" value="Unassembled WGS sequence"/>
</dbReference>
<feature type="active site" evidence="3">
    <location>
        <position position="154"/>
    </location>
</feature>
<dbReference type="Pfam" id="PF07859">
    <property type="entry name" value="Abhydrolase_3"/>
    <property type="match status" value="1"/>
</dbReference>
<evidence type="ECO:0000313" key="7">
    <source>
        <dbReference type="Proteomes" id="UP001176468"/>
    </source>
</evidence>
<comment type="similarity">
    <text evidence="1">Belongs to the 'GDXG' lipolytic enzyme family.</text>
</comment>
<name>A0ABT9A0D7_9SPHN</name>
<feature type="domain" description="Alpha/beta hydrolase fold-3" evidence="5">
    <location>
        <begin position="83"/>
        <end position="278"/>
    </location>
</feature>
<gene>
    <name evidence="6" type="ORF">Q5H94_07430</name>
</gene>
<feature type="region of interest" description="Disordered" evidence="4">
    <location>
        <begin position="34"/>
        <end position="56"/>
    </location>
</feature>
<dbReference type="InterPro" id="IPR013094">
    <property type="entry name" value="AB_hydrolase_3"/>
</dbReference>
<dbReference type="SUPFAM" id="SSF53474">
    <property type="entry name" value="alpha/beta-Hydrolases"/>
    <property type="match status" value="1"/>
</dbReference>
<dbReference type="RefSeq" id="WP_304560620.1">
    <property type="nucleotide sequence ID" value="NZ_JAUQSZ010000004.1"/>
</dbReference>
<comment type="caution">
    <text evidence="6">The sequence shown here is derived from an EMBL/GenBank/DDBJ whole genome shotgun (WGS) entry which is preliminary data.</text>
</comment>
<keyword evidence="2 6" id="KW-0378">Hydrolase</keyword>
<dbReference type="PROSITE" id="PS01173">
    <property type="entry name" value="LIPASE_GDXG_HIS"/>
    <property type="match status" value="1"/>
</dbReference>
<evidence type="ECO:0000256" key="3">
    <source>
        <dbReference type="PROSITE-ProRule" id="PRU10038"/>
    </source>
</evidence>
<evidence type="ECO:0000259" key="5">
    <source>
        <dbReference type="Pfam" id="PF07859"/>
    </source>
</evidence>
<feature type="compositionally biased region" description="Basic residues" evidence="4">
    <location>
        <begin position="34"/>
        <end position="44"/>
    </location>
</feature>
<dbReference type="InterPro" id="IPR033140">
    <property type="entry name" value="Lipase_GDXG_put_SER_AS"/>
</dbReference>
<dbReference type="PROSITE" id="PS01174">
    <property type="entry name" value="LIPASE_GDXG_SER"/>
    <property type="match status" value="1"/>
</dbReference>
<protein>
    <submittedName>
        <fullName evidence="6">Alpha/beta hydrolase</fullName>
    </submittedName>
</protein>
<reference evidence="6" key="1">
    <citation type="submission" date="2023-07" db="EMBL/GenBank/DDBJ databases">
        <authorList>
            <person name="Kim M.K."/>
        </authorList>
    </citation>
    <scope>NUCLEOTIDE SEQUENCE</scope>
    <source>
        <strain evidence="6">CA1-15</strain>
    </source>
</reference>
<dbReference type="InterPro" id="IPR050300">
    <property type="entry name" value="GDXG_lipolytic_enzyme"/>
</dbReference>
<dbReference type="PANTHER" id="PTHR48081">
    <property type="entry name" value="AB HYDROLASE SUPERFAMILY PROTEIN C4A8.06C"/>
    <property type="match status" value="1"/>
</dbReference>
<dbReference type="Gene3D" id="3.40.50.1820">
    <property type="entry name" value="alpha/beta hydrolase"/>
    <property type="match status" value="1"/>
</dbReference>
<dbReference type="PANTHER" id="PTHR48081:SF30">
    <property type="entry name" value="ACETYL-HYDROLASE LIPR-RELATED"/>
    <property type="match status" value="1"/>
</dbReference>